<name>A0A0E9QLU4_ANGAN</name>
<accession>A0A0E9QLU4</accession>
<organism evidence="1">
    <name type="scientific">Anguilla anguilla</name>
    <name type="common">European freshwater eel</name>
    <name type="synonym">Muraena anguilla</name>
    <dbReference type="NCBI Taxonomy" id="7936"/>
    <lineage>
        <taxon>Eukaryota</taxon>
        <taxon>Metazoa</taxon>
        <taxon>Chordata</taxon>
        <taxon>Craniata</taxon>
        <taxon>Vertebrata</taxon>
        <taxon>Euteleostomi</taxon>
        <taxon>Actinopterygii</taxon>
        <taxon>Neopterygii</taxon>
        <taxon>Teleostei</taxon>
        <taxon>Anguilliformes</taxon>
        <taxon>Anguillidae</taxon>
        <taxon>Anguilla</taxon>
    </lineage>
</organism>
<protein>
    <submittedName>
        <fullName evidence="1">Uncharacterized protein</fullName>
    </submittedName>
</protein>
<reference evidence="1" key="2">
    <citation type="journal article" date="2015" name="Fish Shellfish Immunol.">
        <title>Early steps in the European eel (Anguilla anguilla)-Vibrio vulnificus interaction in the gills: Role of the RtxA13 toxin.</title>
        <authorList>
            <person name="Callol A."/>
            <person name="Pajuelo D."/>
            <person name="Ebbesson L."/>
            <person name="Teles M."/>
            <person name="MacKenzie S."/>
            <person name="Amaro C."/>
        </authorList>
    </citation>
    <scope>NUCLEOTIDE SEQUENCE</scope>
</reference>
<reference evidence="1" key="1">
    <citation type="submission" date="2014-11" db="EMBL/GenBank/DDBJ databases">
        <authorList>
            <person name="Amaro Gonzalez C."/>
        </authorList>
    </citation>
    <scope>NUCLEOTIDE SEQUENCE</scope>
</reference>
<proteinExistence type="predicted"/>
<sequence length="31" mass="3690">MFTCLNLLELREYAAAMTWVQWISLGISNWE</sequence>
<dbReference type="AlphaFoldDB" id="A0A0E9QLU4"/>
<dbReference type="EMBL" id="GBXM01090793">
    <property type="protein sequence ID" value="JAH17784.1"/>
    <property type="molecule type" value="Transcribed_RNA"/>
</dbReference>
<evidence type="ECO:0000313" key="1">
    <source>
        <dbReference type="EMBL" id="JAH17784.1"/>
    </source>
</evidence>